<dbReference type="InterPro" id="IPR013545">
    <property type="entry name" value="T2SS_protein-GspG_C"/>
</dbReference>
<dbReference type="GO" id="GO:0015627">
    <property type="term" value="C:type II protein secretion system complex"/>
    <property type="evidence" value="ECO:0007669"/>
    <property type="project" value="InterPro"/>
</dbReference>
<evidence type="ECO:0000259" key="11">
    <source>
        <dbReference type="Pfam" id="PF08334"/>
    </source>
</evidence>
<gene>
    <name evidence="12" type="ORF">PS900_00231</name>
</gene>
<dbReference type="InterPro" id="IPR012902">
    <property type="entry name" value="N_methyl_site"/>
</dbReference>
<dbReference type="PROSITE" id="PS00409">
    <property type="entry name" value="PROKAR_NTER_METHYL"/>
    <property type="match status" value="1"/>
</dbReference>
<sequence>MQPVRKILRSRCHADLSRQCRDERIPVARELAPVGRRSRPFSGPLRAPTGASSLATGAVSRQRGFTLIEIMVVVVIIGVLGAIVVPQFMSRPDQAKVTAARIDIQAIATALEMYRLDNAHYPSTQQGLEALVKRPSGLPAARGWNPQGYLKSMPVDPWSTPYQYLNPGVRSVDGAYDLYSLGADGVAGGEGFAAEIGNWGH</sequence>
<dbReference type="InterPro" id="IPR010054">
    <property type="entry name" value="Type2_sec_GspG"/>
</dbReference>
<keyword evidence="7 10" id="KW-0812">Transmembrane</keyword>
<name>A0A8H2RH42_PSEFL</name>
<dbReference type="InterPro" id="IPR045584">
    <property type="entry name" value="Pilin-like"/>
</dbReference>
<organism evidence="12 13">
    <name type="scientific">Pseudomonas fluorescens</name>
    <dbReference type="NCBI Taxonomy" id="294"/>
    <lineage>
        <taxon>Bacteria</taxon>
        <taxon>Pseudomonadati</taxon>
        <taxon>Pseudomonadota</taxon>
        <taxon>Gammaproteobacteria</taxon>
        <taxon>Pseudomonadales</taxon>
        <taxon>Pseudomonadaceae</taxon>
        <taxon>Pseudomonas</taxon>
    </lineage>
</organism>
<evidence type="ECO:0000256" key="1">
    <source>
        <dbReference type="ARBA" id="ARBA00004377"/>
    </source>
</evidence>
<evidence type="ECO:0000256" key="3">
    <source>
        <dbReference type="ARBA" id="ARBA00020042"/>
    </source>
</evidence>
<evidence type="ECO:0000313" key="12">
    <source>
        <dbReference type="EMBL" id="VVO49791.1"/>
    </source>
</evidence>
<evidence type="ECO:0000256" key="6">
    <source>
        <dbReference type="ARBA" id="ARBA00022519"/>
    </source>
</evidence>
<dbReference type="PANTHER" id="PTHR30093">
    <property type="entry name" value="GENERAL SECRETION PATHWAY PROTEIN G"/>
    <property type="match status" value="1"/>
</dbReference>
<evidence type="ECO:0000256" key="9">
    <source>
        <dbReference type="ARBA" id="ARBA00023136"/>
    </source>
</evidence>
<dbReference type="Gene3D" id="3.30.700.10">
    <property type="entry name" value="Glycoprotein, Type 4 Pilin"/>
    <property type="match status" value="1"/>
</dbReference>
<comment type="similarity">
    <text evidence="2">Belongs to the GSP G family.</text>
</comment>
<dbReference type="GO" id="GO:0005886">
    <property type="term" value="C:plasma membrane"/>
    <property type="evidence" value="ECO:0007669"/>
    <property type="project" value="UniProtKB-SubCell"/>
</dbReference>
<evidence type="ECO:0000256" key="7">
    <source>
        <dbReference type="ARBA" id="ARBA00022692"/>
    </source>
</evidence>
<dbReference type="PANTHER" id="PTHR30093:SF44">
    <property type="entry name" value="TYPE II SECRETION SYSTEM CORE PROTEIN G"/>
    <property type="match status" value="1"/>
</dbReference>
<evidence type="ECO:0000256" key="4">
    <source>
        <dbReference type="ARBA" id="ARBA00022475"/>
    </source>
</evidence>
<evidence type="ECO:0000256" key="2">
    <source>
        <dbReference type="ARBA" id="ARBA00009984"/>
    </source>
</evidence>
<dbReference type="Pfam" id="PF07963">
    <property type="entry name" value="N_methyl"/>
    <property type="match status" value="1"/>
</dbReference>
<dbReference type="AlphaFoldDB" id="A0A8H2RH42"/>
<keyword evidence="4" id="KW-1003">Cell membrane</keyword>
<evidence type="ECO:0000313" key="13">
    <source>
        <dbReference type="Proteomes" id="UP000325723"/>
    </source>
</evidence>
<keyword evidence="5" id="KW-0488">Methylation</keyword>
<protein>
    <recommendedName>
        <fullName evidence="3">Type II secretion system core protein G</fullName>
    </recommendedName>
</protein>
<evidence type="ECO:0000256" key="10">
    <source>
        <dbReference type="SAM" id="Phobius"/>
    </source>
</evidence>
<accession>A0A8H2RH42</accession>
<evidence type="ECO:0000256" key="8">
    <source>
        <dbReference type="ARBA" id="ARBA00022989"/>
    </source>
</evidence>
<reference evidence="12 13" key="1">
    <citation type="submission" date="2019-09" db="EMBL/GenBank/DDBJ databases">
        <authorList>
            <person name="Chandra G."/>
            <person name="Truman W A."/>
        </authorList>
    </citation>
    <scope>NUCLEOTIDE SEQUENCE [LARGE SCALE GENOMIC DNA]</scope>
    <source>
        <strain evidence="12">PS900</strain>
    </source>
</reference>
<comment type="subcellular location">
    <subcellularLocation>
        <location evidence="1">Cell inner membrane</location>
        <topology evidence="1">Single-pass membrane protein</topology>
    </subcellularLocation>
</comment>
<keyword evidence="8 10" id="KW-1133">Transmembrane helix</keyword>
<dbReference type="NCBIfam" id="TIGR01710">
    <property type="entry name" value="typeII_sec_gspG"/>
    <property type="match status" value="1"/>
</dbReference>
<dbReference type="SUPFAM" id="SSF54523">
    <property type="entry name" value="Pili subunits"/>
    <property type="match status" value="1"/>
</dbReference>
<dbReference type="InterPro" id="IPR000983">
    <property type="entry name" value="Bac_GSPG_pilin"/>
</dbReference>
<dbReference type="EMBL" id="CABVIE010000001">
    <property type="protein sequence ID" value="VVO49791.1"/>
    <property type="molecule type" value="Genomic_DNA"/>
</dbReference>
<feature type="domain" description="Type II secretion system protein GspG C-terminal" evidence="11">
    <location>
        <begin position="88"/>
        <end position="199"/>
    </location>
</feature>
<dbReference type="NCBIfam" id="TIGR02532">
    <property type="entry name" value="IV_pilin_GFxxxE"/>
    <property type="match status" value="1"/>
</dbReference>
<comment type="caution">
    <text evidence="12">The sequence shown here is derived from an EMBL/GenBank/DDBJ whole genome shotgun (WGS) entry which is preliminary data.</text>
</comment>
<dbReference type="Pfam" id="PF08334">
    <property type="entry name" value="T2SSG"/>
    <property type="match status" value="1"/>
</dbReference>
<proteinExistence type="inferred from homology"/>
<keyword evidence="9 10" id="KW-0472">Membrane</keyword>
<dbReference type="GO" id="GO:0015628">
    <property type="term" value="P:protein secretion by the type II secretion system"/>
    <property type="evidence" value="ECO:0007669"/>
    <property type="project" value="InterPro"/>
</dbReference>
<evidence type="ECO:0000256" key="5">
    <source>
        <dbReference type="ARBA" id="ARBA00022481"/>
    </source>
</evidence>
<dbReference type="PRINTS" id="PR00813">
    <property type="entry name" value="BCTERIALGSPG"/>
</dbReference>
<keyword evidence="6" id="KW-0997">Cell inner membrane</keyword>
<feature type="transmembrane region" description="Helical" evidence="10">
    <location>
        <begin position="70"/>
        <end position="89"/>
    </location>
</feature>
<dbReference type="Proteomes" id="UP000325723">
    <property type="component" value="Unassembled WGS sequence"/>
</dbReference>